<keyword evidence="1" id="KW-0808">Transferase</keyword>
<dbReference type="Pfam" id="PF00583">
    <property type="entry name" value="Acetyltransf_1"/>
    <property type="match status" value="1"/>
</dbReference>
<evidence type="ECO:0000256" key="1">
    <source>
        <dbReference type="ARBA" id="ARBA00022679"/>
    </source>
</evidence>
<evidence type="ECO:0000256" key="2">
    <source>
        <dbReference type="ARBA" id="ARBA00023315"/>
    </source>
</evidence>
<dbReference type="InterPro" id="IPR016181">
    <property type="entry name" value="Acyl_CoA_acyltransferase"/>
</dbReference>
<dbReference type="InterPro" id="IPR000182">
    <property type="entry name" value="GNAT_dom"/>
</dbReference>
<dbReference type="EMBL" id="LRFG02000004">
    <property type="protein sequence ID" value="PCO04863.1"/>
    <property type="molecule type" value="Genomic_DNA"/>
</dbReference>
<evidence type="ECO:0000259" key="3">
    <source>
        <dbReference type="PROSITE" id="PS51186"/>
    </source>
</evidence>
<organism evidence="4 5">
    <name type="scientific">Microbulbifer flavimaris</name>
    <dbReference type="NCBI Taxonomy" id="1781068"/>
    <lineage>
        <taxon>Bacteria</taxon>
        <taxon>Pseudomonadati</taxon>
        <taxon>Pseudomonadota</taxon>
        <taxon>Gammaproteobacteria</taxon>
        <taxon>Cellvibrionales</taxon>
        <taxon>Microbulbiferaceae</taxon>
        <taxon>Microbulbifer</taxon>
    </lineage>
</organism>
<gene>
    <name evidence="4" type="ORF">AWR36_012785</name>
</gene>
<evidence type="ECO:0000313" key="5">
    <source>
        <dbReference type="Proteomes" id="UP000218427"/>
    </source>
</evidence>
<comment type="caution">
    <text evidence="4">The sequence shown here is derived from an EMBL/GenBank/DDBJ whole genome shotgun (WGS) entry which is preliminary data.</text>
</comment>
<dbReference type="PROSITE" id="PS51186">
    <property type="entry name" value="GNAT"/>
    <property type="match status" value="1"/>
</dbReference>
<dbReference type="Proteomes" id="UP000218427">
    <property type="component" value="Unassembled WGS sequence"/>
</dbReference>
<proteinExistence type="predicted"/>
<dbReference type="SUPFAM" id="SSF55729">
    <property type="entry name" value="Acyl-CoA N-acyltransferases (Nat)"/>
    <property type="match status" value="1"/>
</dbReference>
<dbReference type="InterPro" id="IPR050680">
    <property type="entry name" value="YpeA/RimI_acetyltransf"/>
</dbReference>
<accession>A0ABX4HZ70</accession>
<evidence type="ECO:0000313" key="4">
    <source>
        <dbReference type="EMBL" id="PCO04863.1"/>
    </source>
</evidence>
<dbReference type="RefSeq" id="WP_067085541.1">
    <property type="nucleotide sequence ID" value="NZ_LRFG02000004.1"/>
</dbReference>
<protein>
    <submittedName>
        <fullName evidence="4">N-acetyltransferase</fullName>
    </submittedName>
</protein>
<keyword evidence="2" id="KW-0012">Acyltransferase</keyword>
<keyword evidence="5" id="KW-1185">Reference proteome</keyword>
<feature type="domain" description="N-acetyltransferase" evidence="3">
    <location>
        <begin position="15"/>
        <end position="159"/>
    </location>
</feature>
<dbReference type="Gene3D" id="3.40.630.30">
    <property type="match status" value="1"/>
</dbReference>
<dbReference type="PANTHER" id="PTHR43420:SF47">
    <property type="entry name" value="N-ACETYLTRANSFERASE DOMAIN-CONTAINING PROTEIN"/>
    <property type="match status" value="1"/>
</dbReference>
<sequence length="159" mass="18096">MEIFEYSASLRKAVVELMELLQDFESVLHPSRPPGKEVADKHFDYLLAMCNEYQGKVFVARHENEIVGFIVVLISGEDDGARHIYERYKRYGEITDLAVAEGFRRRGIAKLLIEKVEEYVSSLGVFTLQVSALAKNFAALSLYEETGFGAYEVTLIKYD</sequence>
<dbReference type="CDD" id="cd04301">
    <property type="entry name" value="NAT_SF"/>
    <property type="match status" value="1"/>
</dbReference>
<reference evidence="4" key="1">
    <citation type="submission" date="2017-08" db="EMBL/GenBank/DDBJ databases">
        <title>Microbulbifer marisrubri sp. nov., a halophilic alphaproteobacterium isolated from marine sediment of the Yellow Sea, China.</title>
        <authorList>
            <person name="Zhang G."/>
            <person name="Xiong Q."/>
        </authorList>
    </citation>
    <scope>NUCLEOTIDE SEQUENCE [LARGE SCALE GENOMIC DNA]</scope>
    <source>
        <strain evidence="4">WRN-8</strain>
    </source>
</reference>
<name>A0ABX4HZ70_9GAMM</name>
<dbReference type="PANTHER" id="PTHR43420">
    <property type="entry name" value="ACETYLTRANSFERASE"/>
    <property type="match status" value="1"/>
</dbReference>